<dbReference type="InterPro" id="IPR029052">
    <property type="entry name" value="Metallo-depent_PP-like"/>
</dbReference>
<organism evidence="4 5">
    <name type="scientific">Candidatus Nitronauta litoralis</name>
    <dbReference type="NCBI Taxonomy" id="2705533"/>
    <lineage>
        <taxon>Bacteria</taxon>
        <taxon>Pseudomonadati</taxon>
        <taxon>Nitrospinota/Tectimicrobiota group</taxon>
        <taxon>Nitrospinota</taxon>
        <taxon>Nitrospinia</taxon>
        <taxon>Nitrospinales</taxon>
        <taxon>Nitrospinaceae</taxon>
        <taxon>Candidatus Nitronauta</taxon>
    </lineage>
</organism>
<dbReference type="InterPro" id="IPR051158">
    <property type="entry name" value="Metallophosphoesterase_sf"/>
</dbReference>
<name>A0A7T0BZ23_9BACT</name>
<evidence type="ECO:0000313" key="4">
    <source>
        <dbReference type="EMBL" id="QPJ63580.1"/>
    </source>
</evidence>
<dbReference type="GO" id="GO:0008758">
    <property type="term" value="F:UDP-2,3-diacylglucosamine hydrolase activity"/>
    <property type="evidence" value="ECO:0007669"/>
    <property type="project" value="TreeGrafter"/>
</dbReference>
<dbReference type="EMBL" id="CP048685">
    <property type="protein sequence ID" value="QPJ63580.1"/>
    <property type="molecule type" value="Genomic_DNA"/>
</dbReference>
<dbReference type="CDD" id="cd07385">
    <property type="entry name" value="MPP_YkuE_C"/>
    <property type="match status" value="1"/>
</dbReference>
<keyword evidence="2" id="KW-0378">Hydrolase</keyword>
<dbReference type="SUPFAM" id="SSF56300">
    <property type="entry name" value="Metallo-dependent phosphatases"/>
    <property type="match status" value="1"/>
</dbReference>
<dbReference type="AlphaFoldDB" id="A0A7T0BZ23"/>
<accession>A0A7T0BZ23</accession>
<gene>
    <name evidence="4" type="ORF">G3M70_17530</name>
</gene>
<dbReference type="InterPro" id="IPR004843">
    <property type="entry name" value="Calcineurin-like_PHP"/>
</dbReference>
<dbReference type="GO" id="GO:0016020">
    <property type="term" value="C:membrane"/>
    <property type="evidence" value="ECO:0007669"/>
    <property type="project" value="GOC"/>
</dbReference>
<dbReference type="GO" id="GO:0009245">
    <property type="term" value="P:lipid A biosynthetic process"/>
    <property type="evidence" value="ECO:0007669"/>
    <property type="project" value="TreeGrafter"/>
</dbReference>
<evidence type="ECO:0000259" key="3">
    <source>
        <dbReference type="Pfam" id="PF00149"/>
    </source>
</evidence>
<dbReference type="KEGG" id="nli:G3M70_17530"/>
<sequence>MDSKEKDDPQSNEPCEESGAKELLFNPLIDRRAFIKGMAGVLGVSALGIGKGYANTDKNEIVVEKVPVKISNLPKAFKGFKIAQLSDLHSSPLVSVNHLKAAAILAKKENPDLVVLTGDFIGHKIRTHRREIHEFDKQYVDNIVEALSVLKPAHGIFSVLGNHDFWSGPEATQYLIDRFSKGLGAQWLRNDRVELQRGRDSIQLIGVDDLWQDSFSLRKAYRKVDHGRTRILLSHNPEVNEEFQWNPGLSAELILSGHTHGGQVVLPFIGPPFLPGIRNKKYIAGLVEEKGRQTYVTRGIGHLVVPLRFNCPPEVSLIELV</sequence>
<dbReference type="Pfam" id="PF00149">
    <property type="entry name" value="Metallophos"/>
    <property type="match status" value="1"/>
</dbReference>
<reference evidence="4 5" key="1">
    <citation type="submission" date="2020-02" db="EMBL/GenBank/DDBJ databases">
        <title>Genomic and physiological characterization of two novel Nitrospinaceae genera.</title>
        <authorList>
            <person name="Mueller A.J."/>
            <person name="Jung M.-Y."/>
            <person name="Strachan C.R."/>
            <person name="Herbold C.W."/>
            <person name="Kirkegaard R.H."/>
            <person name="Daims H."/>
        </authorList>
    </citation>
    <scope>NUCLEOTIDE SEQUENCE [LARGE SCALE GENOMIC DNA]</scope>
    <source>
        <strain evidence="4">EB</strain>
    </source>
</reference>
<evidence type="ECO:0000256" key="1">
    <source>
        <dbReference type="ARBA" id="ARBA00022723"/>
    </source>
</evidence>
<protein>
    <submittedName>
        <fullName evidence="4">Metallophosphoesterase</fullName>
    </submittedName>
</protein>
<evidence type="ECO:0000256" key="2">
    <source>
        <dbReference type="ARBA" id="ARBA00022801"/>
    </source>
</evidence>
<dbReference type="PANTHER" id="PTHR31302:SF31">
    <property type="entry name" value="PHOSPHODIESTERASE YAEI"/>
    <property type="match status" value="1"/>
</dbReference>
<evidence type="ECO:0000313" key="5">
    <source>
        <dbReference type="Proteomes" id="UP000594688"/>
    </source>
</evidence>
<keyword evidence="1" id="KW-0479">Metal-binding</keyword>
<dbReference type="GO" id="GO:0046872">
    <property type="term" value="F:metal ion binding"/>
    <property type="evidence" value="ECO:0007669"/>
    <property type="project" value="UniProtKB-KW"/>
</dbReference>
<dbReference type="Proteomes" id="UP000594688">
    <property type="component" value="Chromosome"/>
</dbReference>
<feature type="domain" description="Calcineurin-like phosphoesterase" evidence="3">
    <location>
        <begin position="80"/>
        <end position="261"/>
    </location>
</feature>
<proteinExistence type="predicted"/>
<dbReference type="PANTHER" id="PTHR31302">
    <property type="entry name" value="TRANSMEMBRANE PROTEIN WITH METALLOPHOSPHOESTERASE DOMAIN-RELATED"/>
    <property type="match status" value="1"/>
</dbReference>
<dbReference type="Gene3D" id="3.60.21.10">
    <property type="match status" value="1"/>
</dbReference>